<keyword evidence="3" id="KW-1003">Cell membrane</keyword>
<dbReference type="PROSITE" id="PS00211">
    <property type="entry name" value="ABC_TRANSPORTER_1"/>
    <property type="match status" value="1"/>
</dbReference>
<evidence type="ECO:0000256" key="9">
    <source>
        <dbReference type="ARBA" id="ARBA00023136"/>
    </source>
</evidence>
<comment type="subcellular location">
    <subcellularLocation>
        <location evidence="1">Cell membrane</location>
        <topology evidence="1">Peripheral membrane protein</topology>
    </subcellularLocation>
</comment>
<dbReference type="PROSITE" id="PS50893">
    <property type="entry name" value="ABC_TRANSPORTER_2"/>
    <property type="match status" value="1"/>
</dbReference>
<gene>
    <name evidence="11" type="ORF">A8709_08195</name>
</gene>
<dbReference type="PANTHER" id="PTHR42771:SF2">
    <property type="entry name" value="IRON(3+)-HYDROXAMATE IMPORT ATP-BINDING PROTEIN FHUC"/>
    <property type="match status" value="1"/>
</dbReference>
<dbReference type="PANTHER" id="PTHR42771">
    <property type="entry name" value="IRON(3+)-HYDROXAMATE IMPORT ATP-BINDING PROTEIN FHUC"/>
    <property type="match status" value="1"/>
</dbReference>
<accession>A0A1C1A7R0</accession>
<evidence type="ECO:0000313" key="11">
    <source>
        <dbReference type="EMBL" id="OCT16646.1"/>
    </source>
</evidence>
<dbReference type="GO" id="GO:0005524">
    <property type="term" value="F:ATP binding"/>
    <property type="evidence" value="ECO:0007669"/>
    <property type="project" value="UniProtKB-KW"/>
</dbReference>
<dbReference type="InterPro" id="IPR051535">
    <property type="entry name" value="Siderophore_ABC-ATPase"/>
</dbReference>
<dbReference type="CDD" id="cd03214">
    <property type="entry name" value="ABC_Iron-Siderophores_B12_Hemin"/>
    <property type="match status" value="1"/>
</dbReference>
<reference evidence="12" key="1">
    <citation type="submission" date="2016-05" db="EMBL/GenBank/DDBJ databases">
        <title>Paenibacillus oryzae. sp. nov., isolated from the rice root.</title>
        <authorList>
            <person name="Zhang J."/>
            <person name="Zhang X."/>
        </authorList>
    </citation>
    <scope>NUCLEOTIDE SEQUENCE [LARGE SCALE GENOMIC DNA]</scope>
    <source>
        <strain evidence="12">KCTC13222</strain>
    </source>
</reference>
<dbReference type="AlphaFoldDB" id="A0A1C1A7R0"/>
<organism evidence="11 12">
    <name type="scientific">Paenibacillus pectinilyticus</name>
    <dbReference type="NCBI Taxonomy" id="512399"/>
    <lineage>
        <taxon>Bacteria</taxon>
        <taxon>Bacillati</taxon>
        <taxon>Bacillota</taxon>
        <taxon>Bacilli</taxon>
        <taxon>Bacillales</taxon>
        <taxon>Paenibacillaceae</taxon>
        <taxon>Paenibacillus</taxon>
    </lineage>
</organism>
<evidence type="ECO:0000256" key="1">
    <source>
        <dbReference type="ARBA" id="ARBA00004202"/>
    </source>
</evidence>
<evidence type="ECO:0000256" key="5">
    <source>
        <dbReference type="ARBA" id="ARBA00022741"/>
    </source>
</evidence>
<dbReference type="OrthoDB" id="9787851at2"/>
<dbReference type="STRING" id="512399.A8709_08195"/>
<dbReference type="GO" id="GO:0005886">
    <property type="term" value="C:plasma membrane"/>
    <property type="evidence" value="ECO:0007669"/>
    <property type="project" value="UniProtKB-SubCell"/>
</dbReference>
<dbReference type="SUPFAM" id="SSF52540">
    <property type="entry name" value="P-loop containing nucleoside triphosphate hydrolases"/>
    <property type="match status" value="1"/>
</dbReference>
<protein>
    <submittedName>
        <fullName evidence="11">ABC transporter</fullName>
    </submittedName>
</protein>
<keyword evidence="6" id="KW-0067">ATP-binding</keyword>
<proteinExistence type="predicted"/>
<dbReference type="GO" id="GO:0006826">
    <property type="term" value="P:iron ion transport"/>
    <property type="evidence" value="ECO:0007669"/>
    <property type="project" value="UniProtKB-KW"/>
</dbReference>
<keyword evidence="9" id="KW-0472">Membrane</keyword>
<evidence type="ECO:0000259" key="10">
    <source>
        <dbReference type="PROSITE" id="PS50893"/>
    </source>
</evidence>
<name>A0A1C1A7R0_9BACL</name>
<keyword evidence="12" id="KW-1185">Reference proteome</keyword>
<keyword evidence="5" id="KW-0547">Nucleotide-binding</keyword>
<dbReference type="GO" id="GO:0016887">
    <property type="term" value="F:ATP hydrolysis activity"/>
    <property type="evidence" value="ECO:0007669"/>
    <property type="project" value="InterPro"/>
</dbReference>
<dbReference type="Gene3D" id="3.40.50.300">
    <property type="entry name" value="P-loop containing nucleotide triphosphate hydrolases"/>
    <property type="match status" value="1"/>
</dbReference>
<evidence type="ECO:0000256" key="7">
    <source>
        <dbReference type="ARBA" id="ARBA00023004"/>
    </source>
</evidence>
<dbReference type="InterPro" id="IPR027417">
    <property type="entry name" value="P-loop_NTPase"/>
</dbReference>
<dbReference type="InterPro" id="IPR003593">
    <property type="entry name" value="AAA+_ATPase"/>
</dbReference>
<keyword evidence="7" id="KW-0408">Iron</keyword>
<dbReference type="FunFam" id="3.40.50.300:FF:000134">
    <property type="entry name" value="Iron-enterobactin ABC transporter ATP-binding protein"/>
    <property type="match status" value="1"/>
</dbReference>
<dbReference type="InterPro" id="IPR003439">
    <property type="entry name" value="ABC_transporter-like_ATP-bd"/>
</dbReference>
<keyword evidence="2" id="KW-0813">Transport</keyword>
<evidence type="ECO:0000256" key="4">
    <source>
        <dbReference type="ARBA" id="ARBA00022496"/>
    </source>
</evidence>
<dbReference type="SMART" id="SM00382">
    <property type="entry name" value="AAA"/>
    <property type="match status" value="1"/>
</dbReference>
<evidence type="ECO:0000256" key="2">
    <source>
        <dbReference type="ARBA" id="ARBA00022448"/>
    </source>
</evidence>
<dbReference type="InterPro" id="IPR017871">
    <property type="entry name" value="ABC_transporter-like_CS"/>
</dbReference>
<evidence type="ECO:0000313" key="12">
    <source>
        <dbReference type="Proteomes" id="UP000093309"/>
    </source>
</evidence>
<feature type="domain" description="ABC transporter" evidence="10">
    <location>
        <begin position="8"/>
        <end position="244"/>
    </location>
</feature>
<evidence type="ECO:0000256" key="8">
    <source>
        <dbReference type="ARBA" id="ARBA00023065"/>
    </source>
</evidence>
<keyword evidence="8" id="KW-0406">Ion transport</keyword>
<comment type="caution">
    <text evidence="11">The sequence shown here is derived from an EMBL/GenBank/DDBJ whole genome shotgun (WGS) entry which is preliminary data.</text>
</comment>
<evidence type="ECO:0000256" key="3">
    <source>
        <dbReference type="ARBA" id="ARBA00022475"/>
    </source>
</evidence>
<dbReference type="Proteomes" id="UP000093309">
    <property type="component" value="Unassembled WGS sequence"/>
</dbReference>
<sequence length="276" mass="30942">MTTSDKALEAQSLQLTYGDTTIFQSLHLQIPKGKITVFIGSNGCGKSTLLRSLARLMKPTSGSILLDSHEIAKLSTKEVARRMAILPQGPTAPEGLTVRQLVKQGRYPYQSWLQQWSAEDESKVMRALELTNMLEFGDRTVDSLSGGQRQRAWIAMTLAQDTPTLLLDEPTTYLDLTHQIEVLDLLFELNEQEQRTIVMVLHDINLACRYAHHIVSIKRGSVYAEGKPEDIVNAQLLRDVFDMESEVTTDPIFGTPMCIPYGKGRNLLNKQPQSQL</sequence>
<evidence type="ECO:0000256" key="6">
    <source>
        <dbReference type="ARBA" id="ARBA00022840"/>
    </source>
</evidence>
<dbReference type="RefSeq" id="WP_065850732.1">
    <property type="nucleotide sequence ID" value="NZ_LYPC01000010.1"/>
</dbReference>
<keyword evidence="4" id="KW-0410">Iron transport</keyword>
<dbReference type="Pfam" id="PF00005">
    <property type="entry name" value="ABC_tran"/>
    <property type="match status" value="1"/>
</dbReference>
<dbReference type="EMBL" id="LYPC01000010">
    <property type="protein sequence ID" value="OCT16646.1"/>
    <property type="molecule type" value="Genomic_DNA"/>
</dbReference>